<comment type="caution">
    <text evidence="2">The sequence shown here is derived from an EMBL/GenBank/DDBJ whole genome shotgun (WGS) entry which is preliminary data.</text>
</comment>
<feature type="compositionally biased region" description="Low complexity" evidence="1">
    <location>
        <begin position="22"/>
        <end position="31"/>
    </location>
</feature>
<feature type="region of interest" description="Disordered" evidence="1">
    <location>
        <begin position="1"/>
        <end position="42"/>
    </location>
</feature>
<accession>A0A8J2K3V7</accession>
<keyword evidence="3" id="KW-1185">Reference proteome</keyword>
<name>A0A8J2K3V7_9HEXA</name>
<reference evidence="2" key="1">
    <citation type="submission" date="2021-06" db="EMBL/GenBank/DDBJ databases">
        <authorList>
            <person name="Hodson N. C."/>
            <person name="Mongue J. A."/>
            <person name="Jaron S. K."/>
        </authorList>
    </citation>
    <scope>NUCLEOTIDE SEQUENCE</scope>
</reference>
<evidence type="ECO:0000256" key="1">
    <source>
        <dbReference type="SAM" id="MobiDB-lite"/>
    </source>
</evidence>
<proteinExistence type="predicted"/>
<sequence length="42" mass="4871">MEVKEEEKEESEEEEEEEAEAVNEAFSSEEVLVAPKRQTDDL</sequence>
<feature type="non-terminal residue" evidence="2">
    <location>
        <position position="42"/>
    </location>
</feature>
<dbReference type="AlphaFoldDB" id="A0A8J2K3V7"/>
<evidence type="ECO:0000313" key="3">
    <source>
        <dbReference type="Proteomes" id="UP000708208"/>
    </source>
</evidence>
<dbReference type="EMBL" id="CAJVCH010174305">
    <property type="protein sequence ID" value="CAG7729163.1"/>
    <property type="molecule type" value="Genomic_DNA"/>
</dbReference>
<dbReference type="Proteomes" id="UP000708208">
    <property type="component" value="Unassembled WGS sequence"/>
</dbReference>
<evidence type="ECO:0000313" key="2">
    <source>
        <dbReference type="EMBL" id="CAG7729163.1"/>
    </source>
</evidence>
<gene>
    <name evidence="2" type="ORF">AFUS01_LOCUS17897</name>
</gene>
<organism evidence="2 3">
    <name type="scientific">Allacma fusca</name>
    <dbReference type="NCBI Taxonomy" id="39272"/>
    <lineage>
        <taxon>Eukaryota</taxon>
        <taxon>Metazoa</taxon>
        <taxon>Ecdysozoa</taxon>
        <taxon>Arthropoda</taxon>
        <taxon>Hexapoda</taxon>
        <taxon>Collembola</taxon>
        <taxon>Symphypleona</taxon>
        <taxon>Sminthuridae</taxon>
        <taxon>Allacma</taxon>
    </lineage>
</organism>
<feature type="compositionally biased region" description="Acidic residues" evidence="1">
    <location>
        <begin position="7"/>
        <end position="21"/>
    </location>
</feature>
<protein>
    <submittedName>
        <fullName evidence="2">Uncharacterized protein</fullName>
    </submittedName>
</protein>